<dbReference type="EMBL" id="CAJHJT010000034">
    <property type="protein sequence ID" value="CAD7005544.1"/>
    <property type="molecule type" value="Genomic_DNA"/>
</dbReference>
<name>A0A811V3P0_CERCA</name>
<comment type="caution">
    <text evidence="1">The sequence shown here is derived from an EMBL/GenBank/DDBJ whole genome shotgun (WGS) entry which is preliminary data.</text>
</comment>
<evidence type="ECO:0000313" key="1">
    <source>
        <dbReference type="EMBL" id="CAD7005544.1"/>
    </source>
</evidence>
<sequence>MFLKSLVNLRQWKVSGSIMVKALTVAPDRTSSTGFLLLVIQHIWSTTYFEHLKAGQIVWR</sequence>
<organism evidence="1 2">
    <name type="scientific">Ceratitis capitata</name>
    <name type="common">Mediterranean fruit fly</name>
    <name type="synonym">Tephritis capitata</name>
    <dbReference type="NCBI Taxonomy" id="7213"/>
    <lineage>
        <taxon>Eukaryota</taxon>
        <taxon>Metazoa</taxon>
        <taxon>Ecdysozoa</taxon>
        <taxon>Arthropoda</taxon>
        <taxon>Hexapoda</taxon>
        <taxon>Insecta</taxon>
        <taxon>Pterygota</taxon>
        <taxon>Neoptera</taxon>
        <taxon>Endopterygota</taxon>
        <taxon>Diptera</taxon>
        <taxon>Brachycera</taxon>
        <taxon>Muscomorpha</taxon>
        <taxon>Tephritoidea</taxon>
        <taxon>Tephritidae</taxon>
        <taxon>Ceratitis</taxon>
        <taxon>Ceratitis</taxon>
    </lineage>
</organism>
<accession>A0A811V3P0</accession>
<evidence type="ECO:0000313" key="2">
    <source>
        <dbReference type="Proteomes" id="UP000606786"/>
    </source>
</evidence>
<gene>
    <name evidence="1" type="ORF">CCAP1982_LOCUS13904</name>
</gene>
<dbReference type="AlphaFoldDB" id="A0A811V3P0"/>
<reference evidence="1" key="1">
    <citation type="submission" date="2020-11" db="EMBL/GenBank/DDBJ databases">
        <authorList>
            <person name="Whitehead M."/>
        </authorList>
    </citation>
    <scope>NUCLEOTIDE SEQUENCE</scope>
    <source>
        <strain evidence="1">EGII</strain>
    </source>
</reference>
<protein>
    <submittedName>
        <fullName evidence="1">(Mediterranean fruit fly) hypothetical protein</fullName>
    </submittedName>
</protein>
<proteinExistence type="predicted"/>
<keyword evidence="2" id="KW-1185">Reference proteome</keyword>
<dbReference type="Proteomes" id="UP000606786">
    <property type="component" value="Unassembled WGS sequence"/>
</dbReference>